<dbReference type="AlphaFoldDB" id="A0A1W2CJK3"/>
<evidence type="ECO:0000313" key="1">
    <source>
        <dbReference type="EMBL" id="SMC85393.1"/>
    </source>
</evidence>
<protein>
    <submittedName>
        <fullName evidence="1">Uncharacterized protein</fullName>
    </submittedName>
</protein>
<reference evidence="1 2" key="1">
    <citation type="submission" date="2017-04" db="EMBL/GenBank/DDBJ databases">
        <authorList>
            <person name="Afonso C.L."/>
            <person name="Miller P.J."/>
            <person name="Scott M.A."/>
            <person name="Spackman E."/>
            <person name="Goraichik I."/>
            <person name="Dimitrov K.M."/>
            <person name="Suarez D.L."/>
            <person name="Swayne D.E."/>
        </authorList>
    </citation>
    <scope>NUCLEOTIDE SEQUENCE [LARGE SCALE GENOMIC DNA]</scope>
    <source>
        <strain evidence="1 2">DSM 43828</strain>
    </source>
</reference>
<proteinExistence type="predicted"/>
<keyword evidence="2" id="KW-1185">Reference proteome</keyword>
<accession>A0A1W2CJK3</accession>
<name>A0A1W2CJK3_KIBAR</name>
<dbReference type="EMBL" id="FWXV01000002">
    <property type="protein sequence ID" value="SMC85393.1"/>
    <property type="molecule type" value="Genomic_DNA"/>
</dbReference>
<dbReference type="Proteomes" id="UP000192674">
    <property type="component" value="Unassembled WGS sequence"/>
</dbReference>
<organism evidence="1 2">
    <name type="scientific">Kibdelosporangium aridum</name>
    <dbReference type="NCBI Taxonomy" id="2030"/>
    <lineage>
        <taxon>Bacteria</taxon>
        <taxon>Bacillati</taxon>
        <taxon>Actinomycetota</taxon>
        <taxon>Actinomycetes</taxon>
        <taxon>Pseudonocardiales</taxon>
        <taxon>Pseudonocardiaceae</taxon>
        <taxon>Kibdelosporangium</taxon>
    </lineage>
</organism>
<dbReference type="RefSeq" id="WP_235038557.1">
    <property type="nucleotide sequence ID" value="NZ_FWXV01000002.1"/>
</dbReference>
<evidence type="ECO:0000313" key="2">
    <source>
        <dbReference type="Proteomes" id="UP000192674"/>
    </source>
</evidence>
<sequence length="69" mass="7509">MRDLVSVHVSGNLPIRSRALPFADRVEIRLGNAFPVALLVDRAAIDRLLDAIVSSRIALETATSRPEEG</sequence>
<gene>
    <name evidence="1" type="ORF">SAMN05661093_02198</name>
</gene>